<comment type="caution">
    <text evidence="2">The sequence shown here is derived from an EMBL/GenBank/DDBJ whole genome shotgun (WGS) entry which is preliminary data.</text>
</comment>
<keyword evidence="1" id="KW-0732">Signal</keyword>
<protein>
    <recommendedName>
        <fullName evidence="4">Lipoprotein</fullName>
    </recommendedName>
</protein>
<reference evidence="2" key="2">
    <citation type="journal article" date="2021" name="PeerJ">
        <title>Extensive microbial diversity within the chicken gut microbiome revealed by metagenomics and culture.</title>
        <authorList>
            <person name="Gilroy R."/>
            <person name="Ravi A."/>
            <person name="Getino M."/>
            <person name="Pursley I."/>
            <person name="Horton D.L."/>
            <person name="Alikhan N.F."/>
            <person name="Baker D."/>
            <person name="Gharbi K."/>
            <person name="Hall N."/>
            <person name="Watson M."/>
            <person name="Adriaenssens E.M."/>
            <person name="Foster-Nyarko E."/>
            <person name="Jarju S."/>
            <person name="Secka A."/>
            <person name="Antonio M."/>
            <person name="Oren A."/>
            <person name="Chaudhuri R.R."/>
            <person name="La Ragione R."/>
            <person name="Hildebrand F."/>
            <person name="Pallen M.J."/>
        </authorList>
    </citation>
    <scope>NUCLEOTIDE SEQUENCE</scope>
    <source>
        <strain evidence="2">10192</strain>
    </source>
</reference>
<accession>A0A9D9DS12</accession>
<feature type="signal peptide" evidence="1">
    <location>
        <begin position="1"/>
        <end position="21"/>
    </location>
</feature>
<dbReference type="AlphaFoldDB" id="A0A9D9DS12"/>
<evidence type="ECO:0000313" key="3">
    <source>
        <dbReference type="Proteomes" id="UP000823632"/>
    </source>
</evidence>
<dbReference type="PROSITE" id="PS51257">
    <property type="entry name" value="PROKAR_LIPOPROTEIN"/>
    <property type="match status" value="1"/>
</dbReference>
<evidence type="ECO:0008006" key="4">
    <source>
        <dbReference type="Google" id="ProtNLM"/>
    </source>
</evidence>
<name>A0A9D9DS12_9BACT</name>
<evidence type="ECO:0000313" key="2">
    <source>
        <dbReference type="EMBL" id="MBO8430259.1"/>
    </source>
</evidence>
<organism evidence="2 3">
    <name type="scientific">Candidatus Scatousia excrementipullorum</name>
    <dbReference type="NCBI Taxonomy" id="2840936"/>
    <lineage>
        <taxon>Bacteria</taxon>
        <taxon>Candidatus Scatousia</taxon>
    </lineage>
</organism>
<proteinExistence type="predicted"/>
<sequence>MKKILTTIIMLGAGLISPVFAVCSITGGACSVLDRPNLTEKYVPDNLQEMQRPDAFSPQYRQPYYDMLINTDNPETASQQQTQNYNSNCQFGVCLPGETTSGEVPEL</sequence>
<gene>
    <name evidence="2" type="ORF">IAC76_02620</name>
</gene>
<evidence type="ECO:0000256" key="1">
    <source>
        <dbReference type="SAM" id="SignalP"/>
    </source>
</evidence>
<reference evidence="2" key="1">
    <citation type="submission" date="2020-10" db="EMBL/GenBank/DDBJ databases">
        <authorList>
            <person name="Gilroy R."/>
        </authorList>
    </citation>
    <scope>NUCLEOTIDE SEQUENCE</scope>
    <source>
        <strain evidence="2">10192</strain>
    </source>
</reference>
<dbReference type="EMBL" id="JADIND010000055">
    <property type="protein sequence ID" value="MBO8430259.1"/>
    <property type="molecule type" value="Genomic_DNA"/>
</dbReference>
<dbReference type="Proteomes" id="UP000823632">
    <property type="component" value="Unassembled WGS sequence"/>
</dbReference>
<feature type="chain" id="PRO_5039206402" description="Lipoprotein" evidence="1">
    <location>
        <begin position="22"/>
        <end position="107"/>
    </location>
</feature>